<feature type="domain" description="DUF4123" evidence="1">
    <location>
        <begin position="25"/>
        <end position="148"/>
    </location>
</feature>
<gene>
    <name evidence="2" type="ORF">HX822_27930</name>
</gene>
<protein>
    <submittedName>
        <fullName evidence="2">DUF4123 domain-containing protein</fullName>
    </submittedName>
</protein>
<sequence>MATPKEWQKQIERVCARVGVRQLDLLLDQTDWNNRAVPALKMIRPHVPWFSLFSGTPEENLLDQAPLLMRLDLEQWKHRTWLEQLMTHCATDARLLVVISPLPFEVLSLALQGLLQMKWGGQAGVLRYYDPRIFPVLMNSILTDEQRAEYLNVVSYWGWLDRDEQPHWLQGSGQMYQDDIQVSPGLDLSDQQCDLIGSIGDAQRMLVGDNFEGLGASLESRFASLYTLVVQASQENYFGSLTEYVRKKL</sequence>
<proteinExistence type="predicted"/>
<dbReference type="EMBL" id="JACARG010000058">
    <property type="protein sequence ID" value="NWE16790.1"/>
    <property type="molecule type" value="Genomic_DNA"/>
</dbReference>
<dbReference type="Pfam" id="PF13503">
    <property type="entry name" value="DUF4123"/>
    <property type="match status" value="1"/>
</dbReference>
<organism evidence="2 3">
    <name type="scientific">Pseudomonas yamanorum</name>
    <dbReference type="NCBI Taxonomy" id="515393"/>
    <lineage>
        <taxon>Bacteria</taxon>
        <taxon>Pseudomonadati</taxon>
        <taxon>Pseudomonadota</taxon>
        <taxon>Gammaproteobacteria</taxon>
        <taxon>Pseudomonadales</taxon>
        <taxon>Pseudomonadaceae</taxon>
        <taxon>Pseudomonas</taxon>
    </lineage>
</organism>
<dbReference type="AlphaFoldDB" id="A0A7Y8EME2"/>
<dbReference type="InterPro" id="IPR025391">
    <property type="entry name" value="DUF4123"/>
</dbReference>
<accession>A0A7Y8EME2</accession>
<dbReference type="Proteomes" id="UP000531950">
    <property type="component" value="Unassembled WGS sequence"/>
</dbReference>
<reference evidence="2 3" key="1">
    <citation type="submission" date="2020-04" db="EMBL/GenBank/DDBJ databases">
        <title>Molecular characterization of pseudomonads from Agaricus bisporus reveal novel blotch 2 pathogens in Western Europe.</title>
        <authorList>
            <person name="Taparia T."/>
            <person name="Krijger M."/>
            <person name="Haynes E."/>
            <person name="Elpinstone J.G."/>
            <person name="Noble R."/>
            <person name="Van Der Wolf J."/>
        </authorList>
    </citation>
    <scope>NUCLEOTIDE SEQUENCE [LARGE SCALE GENOMIC DNA]</scope>
    <source>
        <strain evidence="2 3">IPO3782</strain>
    </source>
</reference>
<evidence type="ECO:0000313" key="2">
    <source>
        <dbReference type="EMBL" id="NWE16790.1"/>
    </source>
</evidence>
<name>A0A7Y8EME2_9PSED</name>
<comment type="caution">
    <text evidence="2">The sequence shown here is derived from an EMBL/GenBank/DDBJ whole genome shotgun (WGS) entry which is preliminary data.</text>
</comment>
<dbReference type="RefSeq" id="WP_177079619.1">
    <property type="nucleotide sequence ID" value="NZ_JACARG010000058.1"/>
</dbReference>
<evidence type="ECO:0000259" key="1">
    <source>
        <dbReference type="Pfam" id="PF13503"/>
    </source>
</evidence>
<evidence type="ECO:0000313" key="3">
    <source>
        <dbReference type="Proteomes" id="UP000531950"/>
    </source>
</evidence>